<dbReference type="GO" id="GO:0008863">
    <property type="term" value="F:formate dehydrogenase (NAD+) activity"/>
    <property type="evidence" value="ECO:0007669"/>
    <property type="project" value="InterPro"/>
</dbReference>
<keyword evidence="10 14" id="KW-1133">Transmembrane helix</keyword>
<dbReference type="GO" id="GO:0009055">
    <property type="term" value="F:electron transfer activity"/>
    <property type="evidence" value="ECO:0007669"/>
    <property type="project" value="InterPro"/>
</dbReference>
<comment type="subcellular location">
    <subcellularLocation>
        <location evidence="2">Cell membrane</location>
        <topology evidence="2">Multi-pass membrane protein</topology>
    </subcellularLocation>
</comment>
<dbReference type="InterPro" id="IPR006471">
    <property type="entry name" value="Formate_DH_gsu"/>
</dbReference>
<dbReference type="PANTHER" id="PTHR30074">
    <property type="entry name" value="FORMATE DEHYDROGENASE, NITRATE-INDUCIBLE, CYTOCHROME B556 FDN SUBUNIT"/>
    <property type="match status" value="1"/>
</dbReference>
<feature type="domain" description="Cytochrome b561 bacterial/Ni-hydrogenase" evidence="16">
    <location>
        <begin position="180"/>
        <end position="358"/>
    </location>
</feature>
<protein>
    <submittedName>
        <fullName evidence="17">Formate dehydrogenase subunit gamma</fullName>
    </submittedName>
</protein>
<evidence type="ECO:0000313" key="18">
    <source>
        <dbReference type="Proteomes" id="UP000295294"/>
    </source>
</evidence>
<evidence type="ECO:0000256" key="2">
    <source>
        <dbReference type="ARBA" id="ARBA00004651"/>
    </source>
</evidence>
<dbReference type="RefSeq" id="WP_135705789.1">
    <property type="nucleotide sequence ID" value="NZ_CP038635.1"/>
</dbReference>
<dbReference type="AlphaFoldDB" id="A0A4V1BZ46"/>
<dbReference type="GO" id="GO:0009326">
    <property type="term" value="C:formate dehydrogenase complex"/>
    <property type="evidence" value="ECO:0007669"/>
    <property type="project" value="InterPro"/>
</dbReference>
<keyword evidence="11" id="KW-0408">Iron</keyword>
<dbReference type="GO" id="GO:0046872">
    <property type="term" value="F:metal ion binding"/>
    <property type="evidence" value="ECO:0007669"/>
    <property type="project" value="UniProtKB-KW"/>
</dbReference>
<accession>A0A4V1BZ46</accession>
<keyword evidence="9" id="KW-0249">Electron transport</keyword>
<evidence type="ECO:0000256" key="15">
    <source>
        <dbReference type="SAM" id="SignalP"/>
    </source>
</evidence>
<dbReference type="GO" id="GO:0036397">
    <property type="term" value="F:formate dehydrogenase (quinone) activity"/>
    <property type="evidence" value="ECO:0007669"/>
    <property type="project" value="TreeGrafter"/>
</dbReference>
<dbReference type="GO" id="GO:0015944">
    <property type="term" value="P:formate oxidation"/>
    <property type="evidence" value="ECO:0007669"/>
    <property type="project" value="UniProtKB-ARBA"/>
</dbReference>
<name>A0A4V1BZ46_9BURK</name>
<reference evidence="17 18" key="1">
    <citation type="submission" date="2019-03" db="EMBL/GenBank/DDBJ databases">
        <title>Efficiently degradation of phenoxyalkanoic acid herbicides by Cupriavidus oxalaticus strain X32.</title>
        <authorList>
            <person name="Sheng X."/>
        </authorList>
    </citation>
    <scope>NUCLEOTIDE SEQUENCE [LARGE SCALE GENOMIC DNA]</scope>
    <source>
        <strain evidence="17 18">X32</strain>
    </source>
</reference>
<feature type="transmembrane region" description="Helical" evidence="14">
    <location>
        <begin position="235"/>
        <end position="252"/>
    </location>
</feature>
<dbReference type="GO" id="GO:0005886">
    <property type="term" value="C:plasma membrane"/>
    <property type="evidence" value="ECO:0007669"/>
    <property type="project" value="UniProtKB-SubCell"/>
</dbReference>
<dbReference type="GO" id="GO:0022904">
    <property type="term" value="P:respiratory electron transport chain"/>
    <property type="evidence" value="ECO:0007669"/>
    <property type="project" value="InterPro"/>
</dbReference>
<comment type="similarity">
    <text evidence="3">Belongs to the formate dehydrogenase gamma subunit family.</text>
</comment>
<evidence type="ECO:0000256" key="12">
    <source>
        <dbReference type="ARBA" id="ARBA00023136"/>
    </source>
</evidence>
<gene>
    <name evidence="17" type="ORF">E0W60_23790</name>
</gene>
<feature type="transmembrane region" description="Helical" evidence="14">
    <location>
        <begin position="142"/>
        <end position="163"/>
    </location>
</feature>
<dbReference type="STRING" id="1349762.GCA_001592245_03758"/>
<organism evidence="17 18">
    <name type="scientific">Cupriavidus oxalaticus</name>
    <dbReference type="NCBI Taxonomy" id="96344"/>
    <lineage>
        <taxon>Bacteria</taxon>
        <taxon>Pseudomonadati</taxon>
        <taxon>Pseudomonadota</taxon>
        <taxon>Betaproteobacteria</taxon>
        <taxon>Burkholderiales</taxon>
        <taxon>Burkholderiaceae</taxon>
        <taxon>Cupriavidus</taxon>
    </lineage>
</organism>
<evidence type="ECO:0000256" key="1">
    <source>
        <dbReference type="ARBA" id="ARBA00001971"/>
    </source>
</evidence>
<keyword evidence="6" id="KW-0349">Heme</keyword>
<dbReference type="InterPro" id="IPR016174">
    <property type="entry name" value="Di-haem_cyt_TM"/>
</dbReference>
<keyword evidence="8" id="KW-0479">Metal-binding</keyword>
<dbReference type="PANTHER" id="PTHR30074:SF6">
    <property type="entry name" value="FORMATE DEHYDROGENASE GAMMA SUBUNIT"/>
    <property type="match status" value="1"/>
</dbReference>
<evidence type="ECO:0000256" key="14">
    <source>
        <dbReference type="SAM" id="Phobius"/>
    </source>
</evidence>
<feature type="region of interest" description="Disordered" evidence="13">
    <location>
        <begin position="383"/>
        <end position="410"/>
    </location>
</feature>
<dbReference type="InterPro" id="IPR011577">
    <property type="entry name" value="Cyt_b561_bac/Ni-Hgenase"/>
</dbReference>
<keyword evidence="15" id="KW-0732">Signal</keyword>
<dbReference type="SUPFAM" id="SSF81342">
    <property type="entry name" value="Transmembrane di-heme cytochromes"/>
    <property type="match status" value="1"/>
</dbReference>
<sequence>MTPSHNACRSGQGAGWRRWLAAGALALMAVAGSAAAQAPAPGPSTGPATASGSADANNPATHPAQPLAGIASENIFNVPRRDIAAEAQSQQQRTVTQPGNNAPVWREVNSDQRHYSSLPDKEAGVLIQRTGQQWRLFRNGVITVWGGWLLLVVPLAILGFYLWRGTIPLREPRTGRMIERFTPLERIVHWTMAISFVVLAVSGIIMLLGKHFLLPLMGHMLFGWLSYILKNLHNVVGPIFTLSVIVAFVVFVRDNLPGRDDVRWVTSLGGLASGKHVPSGRFNAGEKMWFWVGVFIFGIVLSASGWVLDMIVPGMDYYRATMQIANVIHGISAVLMIAMACGHIYMGTVGMEGAYRAMRDGWVDEAWAKEHHELWYDDIQSGKIPAQRSTGPASPDAAAGRAARHTPGEA</sequence>
<comment type="cofactor">
    <cofactor evidence="1">
        <name>heme</name>
        <dbReference type="ChEBI" id="CHEBI:30413"/>
    </cofactor>
</comment>
<feature type="chain" id="PRO_5020687491" evidence="15">
    <location>
        <begin position="37"/>
        <end position="410"/>
    </location>
</feature>
<proteinExistence type="inferred from homology"/>
<evidence type="ECO:0000256" key="13">
    <source>
        <dbReference type="SAM" id="MobiDB-lite"/>
    </source>
</evidence>
<feature type="region of interest" description="Disordered" evidence="13">
    <location>
        <begin position="36"/>
        <end position="65"/>
    </location>
</feature>
<feature type="transmembrane region" description="Helical" evidence="14">
    <location>
        <begin position="288"/>
        <end position="312"/>
    </location>
</feature>
<dbReference type="Pfam" id="PF01292">
    <property type="entry name" value="Ni_hydr_CYTB"/>
    <property type="match status" value="1"/>
</dbReference>
<feature type="compositionally biased region" description="Low complexity" evidence="13">
    <location>
        <begin position="36"/>
        <end position="56"/>
    </location>
</feature>
<dbReference type="GO" id="GO:0009061">
    <property type="term" value="P:anaerobic respiration"/>
    <property type="evidence" value="ECO:0007669"/>
    <property type="project" value="TreeGrafter"/>
</dbReference>
<evidence type="ECO:0000256" key="9">
    <source>
        <dbReference type="ARBA" id="ARBA00022982"/>
    </source>
</evidence>
<feature type="transmembrane region" description="Helical" evidence="14">
    <location>
        <begin position="184"/>
        <end position="206"/>
    </location>
</feature>
<keyword evidence="5" id="KW-1003">Cell membrane</keyword>
<evidence type="ECO:0000259" key="16">
    <source>
        <dbReference type="Pfam" id="PF01292"/>
    </source>
</evidence>
<dbReference type="KEGG" id="cox:E0W60_23790"/>
<keyword evidence="4" id="KW-0813">Transport</keyword>
<dbReference type="Proteomes" id="UP000295294">
    <property type="component" value="Chromosome 2"/>
</dbReference>
<evidence type="ECO:0000256" key="5">
    <source>
        <dbReference type="ARBA" id="ARBA00022475"/>
    </source>
</evidence>
<evidence type="ECO:0000256" key="7">
    <source>
        <dbReference type="ARBA" id="ARBA00022692"/>
    </source>
</evidence>
<evidence type="ECO:0000256" key="4">
    <source>
        <dbReference type="ARBA" id="ARBA00022448"/>
    </source>
</evidence>
<feature type="compositionally biased region" description="Low complexity" evidence="13">
    <location>
        <begin position="391"/>
        <end position="401"/>
    </location>
</feature>
<keyword evidence="7 14" id="KW-0812">Transmembrane</keyword>
<evidence type="ECO:0000256" key="10">
    <source>
        <dbReference type="ARBA" id="ARBA00022989"/>
    </source>
</evidence>
<evidence type="ECO:0000256" key="3">
    <source>
        <dbReference type="ARBA" id="ARBA00010747"/>
    </source>
</evidence>
<dbReference type="OrthoDB" id="9790598at2"/>
<evidence type="ECO:0000256" key="8">
    <source>
        <dbReference type="ARBA" id="ARBA00022723"/>
    </source>
</evidence>
<keyword evidence="12 14" id="KW-0472">Membrane</keyword>
<evidence type="ECO:0000313" key="17">
    <source>
        <dbReference type="EMBL" id="QBY54052.1"/>
    </source>
</evidence>
<dbReference type="FunFam" id="1.20.950.20:FF:000002">
    <property type="entry name" value="Formate dehydrogenase cytochrome b556 subunit"/>
    <property type="match status" value="1"/>
</dbReference>
<dbReference type="NCBIfam" id="TIGR01583">
    <property type="entry name" value="formate-DH-gamm"/>
    <property type="match status" value="1"/>
</dbReference>
<evidence type="ECO:0000256" key="6">
    <source>
        <dbReference type="ARBA" id="ARBA00022617"/>
    </source>
</evidence>
<dbReference type="InterPro" id="IPR051817">
    <property type="entry name" value="FDH_cytochrome_b556_subunit"/>
</dbReference>
<feature type="signal peptide" evidence="15">
    <location>
        <begin position="1"/>
        <end position="36"/>
    </location>
</feature>
<dbReference type="Gene3D" id="1.20.950.20">
    <property type="entry name" value="Transmembrane di-heme cytochromes, Chain C"/>
    <property type="match status" value="1"/>
</dbReference>
<feature type="transmembrane region" description="Helical" evidence="14">
    <location>
        <begin position="324"/>
        <end position="346"/>
    </location>
</feature>
<evidence type="ECO:0000256" key="11">
    <source>
        <dbReference type="ARBA" id="ARBA00023004"/>
    </source>
</evidence>
<dbReference type="EMBL" id="CP038635">
    <property type="protein sequence ID" value="QBY54052.1"/>
    <property type="molecule type" value="Genomic_DNA"/>
</dbReference>